<evidence type="ECO:0000313" key="1">
    <source>
        <dbReference type="EMBL" id="NLR93991.1"/>
    </source>
</evidence>
<dbReference type="Proteomes" id="UP000585050">
    <property type="component" value="Unassembled WGS sequence"/>
</dbReference>
<dbReference type="EMBL" id="JABAIL010000009">
    <property type="protein sequence ID" value="NLR93991.1"/>
    <property type="molecule type" value="Genomic_DNA"/>
</dbReference>
<evidence type="ECO:0000313" key="2">
    <source>
        <dbReference type="Proteomes" id="UP000585050"/>
    </source>
</evidence>
<keyword evidence="2" id="KW-1185">Reference proteome</keyword>
<comment type="caution">
    <text evidence="1">The sequence shown here is derived from an EMBL/GenBank/DDBJ whole genome shotgun (WGS) entry which is preliminary data.</text>
</comment>
<gene>
    <name evidence="1" type="ORF">HGP29_22510</name>
</gene>
<protein>
    <submittedName>
        <fullName evidence="1">Uncharacterized protein</fullName>
    </submittedName>
</protein>
<proteinExistence type="predicted"/>
<organism evidence="1 2">
    <name type="scientific">Flammeovirga agarivorans</name>
    <dbReference type="NCBI Taxonomy" id="2726742"/>
    <lineage>
        <taxon>Bacteria</taxon>
        <taxon>Pseudomonadati</taxon>
        <taxon>Bacteroidota</taxon>
        <taxon>Cytophagia</taxon>
        <taxon>Cytophagales</taxon>
        <taxon>Flammeovirgaceae</taxon>
        <taxon>Flammeovirga</taxon>
    </lineage>
</organism>
<accession>A0A7X8XY94</accession>
<dbReference type="AlphaFoldDB" id="A0A7X8XY94"/>
<dbReference type="RefSeq" id="WP_168884704.1">
    <property type="nucleotide sequence ID" value="NZ_JABAIL010000009.1"/>
</dbReference>
<sequence length="354" mass="39769">MEKKTLQSFLVIIGLFIISIQSYGQGSVSNLTIDNVYESYRDSLKQTEYPWHFPIMGAKIRKKGFDLPFPNGFMLNYAYSKQDLMVSNLNVGFSPTNLVNVDGLARFNNITPNVNAVSARYDFWLLPFLNLYAIGGYIKSDTQVSLGLPFNMDFTARSEGPSVGWGTVVAGGVGPLVVSADFTQVYTYTGSTDKASKTNVINARIGHMFRFRKNPERNIVAMVGVQYMGLNKSSGGSVDIEKLIGITPEGKQRASQQLDGWYNQLSGTEKQIFEGIYTGASNFLNSTDPHNLYYTFDKALYYPWSMSLGINYQHNKRYQFTALYSFLGSRNQIVFGLNYRFGFKGKNFMKGVTF</sequence>
<name>A0A7X8XY94_9BACT</name>
<reference evidence="1 2" key="1">
    <citation type="submission" date="2020-04" db="EMBL/GenBank/DDBJ databases">
        <title>Flammeovirga sp. SR4, a novel species isolated from seawater.</title>
        <authorList>
            <person name="Wang X."/>
        </authorList>
    </citation>
    <scope>NUCLEOTIDE SEQUENCE [LARGE SCALE GENOMIC DNA]</scope>
    <source>
        <strain evidence="1 2">SR4</strain>
    </source>
</reference>